<feature type="domain" description="Gfd2/YDR514C-like C-terminal" evidence="2">
    <location>
        <begin position="44"/>
        <end position="209"/>
    </location>
</feature>
<organism evidence="3 4">
    <name type="scientific">Gibberella fujikuroi (strain CBS 195.34 / IMI 58289 / NRRL A-6831)</name>
    <name type="common">Bakanae and foot rot disease fungus</name>
    <name type="synonym">Fusarium fujikuroi</name>
    <dbReference type="NCBI Taxonomy" id="1279085"/>
    <lineage>
        <taxon>Eukaryota</taxon>
        <taxon>Fungi</taxon>
        <taxon>Dikarya</taxon>
        <taxon>Ascomycota</taxon>
        <taxon>Pezizomycotina</taxon>
        <taxon>Sordariomycetes</taxon>
        <taxon>Hypocreomycetidae</taxon>
        <taxon>Hypocreales</taxon>
        <taxon>Nectriaceae</taxon>
        <taxon>Fusarium</taxon>
        <taxon>Fusarium fujikuroi species complex</taxon>
    </lineage>
</organism>
<evidence type="ECO:0000256" key="1">
    <source>
        <dbReference type="SAM" id="MobiDB-lite"/>
    </source>
</evidence>
<name>S0DQC8_GIBF5</name>
<dbReference type="GeneID" id="35397588"/>
<dbReference type="Pfam" id="PF21762">
    <property type="entry name" value="DEDDh_C"/>
    <property type="match status" value="1"/>
</dbReference>
<dbReference type="HOGENOM" id="CLU_055306_0_0_1"/>
<dbReference type="InterPro" id="IPR012337">
    <property type="entry name" value="RNaseH-like_sf"/>
</dbReference>
<dbReference type="VEuPathDB" id="FungiDB:FFUJ_04107"/>
<dbReference type="RefSeq" id="XP_023426731.1">
    <property type="nucleotide sequence ID" value="XM_023572647.1"/>
</dbReference>
<dbReference type="AlphaFoldDB" id="S0DQC8"/>
<evidence type="ECO:0000313" key="4">
    <source>
        <dbReference type="Proteomes" id="UP000016800"/>
    </source>
</evidence>
<accession>S0DQC8</accession>
<keyword evidence="4" id="KW-1185">Reference proteome</keyword>
<evidence type="ECO:0000259" key="2">
    <source>
        <dbReference type="Pfam" id="PF21762"/>
    </source>
</evidence>
<dbReference type="Proteomes" id="UP000016800">
    <property type="component" value="Chromosome II"/>
</dbReference>
<dbReference type="GO" id="GO:0005634">
    <property type="term" value="C:nucleus"/>
    <property type="evidence" value="ECO:0007669"/>
    <property type="project" value="TreeGrafter"/>
</dbReference>
<dbReference type="Gene3D" id="3.30.420.10">
    <property type="entry name" value="Ribonuclease H-like superfamily/Ribonuclease H"/>
    <property type="match status" value="1"/>
</dbReference>
<dbReference type="EMBL" id="HF679024">
    <property type="protein sequence ID" value="CCT64650.1"/>
    <property type="molecule type" value="Genomic_DNA"/>
</dbReference>
<dbReference type="PANTHER" id="PTHR28083">
    <property type="entry name" value="GOOD FOR FULL DBP5 ACTIVITY PROTEIN 2"/>
    <property type="match status" value="1"/>
</dbReference>
<gene>
    <name evidence="3" type="ORF">FFUJ_04107</name>
</gene>
<dbReference type="SUPFAM" id="SSF53098">
    <property type="entry name" value="Ribonuclease H-like"/>
    <property type="match status" value="1"/>
</dbReference>
<protein>
    <recommendedName>
        <fullName evidence="2">Gfd2/YDR514C-like C-terminal domain-containing protein</fullName>
    </recommendedName>
</protein>
<dbReference type="PANTHER" id="PTHR28083:SF1">
    <property type="entry name" value="GOOD FOR FULL DBP5 ACTIVITY PROTEIN 2"/>
    <property type="match status" value="1"/>
</dbReference>
<proteinExistence type="predicted"/>
<feature type="compositionally biased region" description="Basic residues" evidence="1">
    <location>
        <begin position="246"/>
        <end position="260"/>
    </location>
</feature>
<reference evidence="3 4" key="1">
    <citation type="journal article" date="2013" name="PLoS Pathog.">
        <title>Deciphering the cryptic genome: genome-wide analyses of the rice pathogen Fusarium fujikuroi reveal complex regulation of secondary metabolism and novel metabolites.</title>
        <authorList>
            <person name="Wiemann P."/>
            <person name="Sieber C.M."/>
            <person name="von Bargen K.W."/>
            <person name="Studt L."/>
            <person name="Niehaus E.M."/>
            <person name="Espino J.J."/>
            <person name="Huss K."/>
            <person name="Michielse C.B."/>
            <person name="Albermann S."/>
            <person name="Wagner D."/>
            <person name="Bergner S.V."/>
            <person name="Connolly L.R."/>
            <person name="Fischer A."/>
            <person name="Reuter G."/>
            <person name="Kleigrewe K."/>
            <person name="Bald T."/>
            <person name="Wingfield B.D."/>
            <person name="Ophir R."/>
            <person name="Freeman S."/>
            <person name="Hippler M."/>
            <person name="Smith K.M."/>
            <person name="Brown D.W."/>
            <person name="Proctor R.H."/>
            <person name="Munsterkotter M."/>
            <person name="Freitag M."/>
            <person name="Humpf H.U."/>
            <person name="Guldener U."/>
            <person name="Tudzynski B."/>
        </authorList>
    </citation>
    <scope>NUCLEOTIDE SEQUENCE [LARGE SCALE GENOMIC DNA]</scope>
    <source>
        <strain evidence="4">CBS 195.34 / IMI 58289 / NRRL A-6831</strain>
    </source>
</reference>
<sequence>MAQDTRSHVRLTVSNRGLQILLGALGLDSTCSGYSKGSETDTVLLSIDFEKIENLMDGFSQSDDSQVGIAILNIKDLLAPQLKKNIISTYNLVTGSPSYISKASRKFLFGESIIIKPTKILKNIQSIIPRDRPIILVGHNVKVELRVLTRLGFDLSSLNADIIDTASITDEVFGGAGYSLREVLTSLNCPFNNLHSGGNDANFTLRASLLLAAKGCVNHGHAMISILRMISTEPIPYRVDPEVKAAKKKEKRTARSRKQQSKFWSIDEQNEIRAERAARRMSRQEGILGK</sequence>
<dbReference type="InterPro" id="IPR048519">
    <property type="entry name" value="Gfd2/YDR514C-like_C"/>
</dbReference>
<dbReference type="GO" id="GO:0003676">
    <property type="term" value="F:nucleic acid binding"/>
    <property type="evidence" value="ECO:0007669"/>
    <property type="project" value="InterPro"/>
</dbReference>
<dbReference type="InterPro" id="IPR040151">
    <property type="entry name" value="Gfd2/YDR514C-like"/>
</dbReference>
<feature type="region of interest" description="Disordered" evidence="1">
    <location>
        <begin position="244"/>
        <end position="265"/>
    </location>
</feature>
<dbReference type="InterPro" id="IPR036397">
    <property type="entry name" value="RNaseH_sf"/>
</dbReference>
<evidence type="ECO:0000313" key="3">
    <source>
        <dbReference type="EMBL" id="CCT64650.1"/>
    </source>
</evidence>